<dbReference type="AlphaFoldDB" id="M6HHA1"/>
<protein>
    <submittedName>
        <fullName evidence="1">Uncharacterized protein</fullName>
    </submittedName>
</protein>
<gene>
    <name evidence="1" type="ORF">LEP1GSC158_0619</name>
</gene>
<evidence type="ECO:0000313" key="2">
    <source>
        <dbReference type="Proteomes" id="UP000012089"/>
    </source>
</evidence>
<sequence length="84" mass="10182">MKELKESSEITFLRYLLKESLIRYREARNLERNRKIIYPETTSILRDCERLIRTLRQLSGKGKNLVPEKKELQESIHRKKTSMF</sequence>
<comment type="caution">
    <text evidence="1">The sequence shown here is derived from an EMBL/GenBank/DDBJ whole genome shotgun (WGS) entry which is preliminary data.</text>
</comment>
<dbReference type="Proteomes" id="UP000012089">
    <property type="component" value="Unassembled WGS sequence"/>
</dbReference>
<name>M6HHA1_LEPIR</name>
<accession>M6HHA1</accession>
<dbReference type="EMBL" id="AFMF02000036">
    <property type="protein sequence ID" value="EMM94279.1"/>
    <property type="molecule type" value="Genomic_DNA"/>
</dbReference>
<proteinExistence type="predicted"/>
<evidence type="ECO:0000313" key="1">
    <source>
        <dbReference type="EMBL" id="EMM94279.1"/>
    </source>
</evidence>
<reference evidence="1 2" key="1">
    <citation type="submission" date="2013-01" db="EMBL/GenBank/DDBJ databases">
        <authorList>
            <person name="Harkins D.M."/>
            <person name="Durkin A.S."/>
            <person name="Brinkac L.M."/>
            <person name="Haft D.H."/>
            <person name="Selengut J.D."/>
            <person name="Sanka R."/>
            <person name="DePew J."/>
            <person name="Purushe J."/>
            <person name="Tulsiani S.M."/>
            <person name="Graham G.C."/>
            <person name="Burns M.-A."/>
            <person name="Dohnt M.F."/>
            <person name="Smythe L.D."/>
            <person name="McKay D.B."/>
            <person name="Craig S.B."/>
            <person name="Vinetz J.M."/>
            <person name="Sutton G.G."/>
            <person name="Nierman W.C."/>
            <person name="Fouts D.E."/>
        </authorList>
    </citation>
    <scope>NUCLEOTIDE SEQUENCE [LARGE SCALE GENOMIC DNA]</scope>
    <source>
        <strain evidence="1 2">LT2156</strain>
    </source>
</reference>
<organism evidence="1 2">
    <name type="scientific">Leptospira interrogans serovar Zanoni str. LT2156</name>
    <dbReference type="NCBI Taxonomy" id="1001601"/>
    <lineage>
        <taxon>Bacteria</taxon>
        <taxon>Pseudomonadati</taxon>
        <taxon>Spirochaetota</taxon>
        <taxon>Spirochaetia</taxon>
        <taxon>Leptospirales</taxon>
        <taxon>Leptospiraceae</taxon>
        <taxon>Leptospira</taxon>
    </lineage>
</organism>